<dbReference type="GO" id="GO:0016829">
    <property type="term" value="F:lyase activity"/>
    <property type="evidence" value="ECO:0007669"/>
    <property type="project" value="InterPro"/>
</dbReference>
<protein>
    <submittedName>
        <fullName evidence="3">Heparinase</fullName>
    </submittedName>
</protein>
<dbReference type="Proteomes" id="UP000318709">
    <property type="component" value="Chromosome"/>
</dbReference>
<name>A0A4Y6UAH3_9PROT</name>
<dbReference type="GO" id="GO:0030313">
    <property type="term" value="C:cell envelope"/>
    <property type="evidence" value="ECO:0007669"/>
    <property type="project" value="UniProtKB-SubCell"/>
</dbReference>
<evidence type="ECO:0000256" key="1">
    <source>
        <dbReference type="ARBA" id="ARBA00004196"/>
    </source>
</evidence>
<comment type="subcellular location">
    <subcellularLocation>
        <location evidence="1">Cell envelope</location>
    </subcellularLocation>
</comment>
<accession>A0A4Y6UAH3</accession>
<gene>
    <name evidence="3" type="ORF">E3E12_03730</name>
</gene>
<evidence type="ECO:0000313" key="4">
    <source>
        <dbReference type="Proteomes" id="UP000318709"/>
    </source>
</evidence>
<dbReference type="Gene3D" id="2.70.98.70">
    <property type="match status" value="1"/>
</dbReference>
<dbReference type="Pfam" id="PF07940">
    <property type="entry name" value="Hepar_II_III_C"/>
    <property type="match status" value="1"/>
</dbReference>
<sequence length="526" mass="58401">MKLAVARMPRGWKGGAPHYIYQDIITGDAERGARLVMGKAATSLGLYKLPRLDGLQPWREQAPEAIKPWLYSFEWLRDLRALGNNDARLLARRLMECWLKEPPADPLASEPTIMGQRLANWHGHYEFCLGSGARGLQVQAGEAMVRDGRMLAAMVPLPPRGWEGLAVLRGLLAAFMVRPDHQGFLARFERYLPAEMKRVFLPDGTVAERSPEAQFSALVELASILAMYGAMGTYPPPGVRENLARATPVLRSLCHGDGGLACFNGSSEGNRNSLATLFERIERTRLLAPNLPDGRFVRVVAGGALLLVDAGVPPKHGFDRRAHAGTLSFEFSWQSQRLLVNCGSFADPAWREALRASAAHNMILVGGESSCDFAKNGTIARRPHHVRLEKFMSGGEHHLEMEQDGYRASHGALWKRALTLDEAGHNLRGFEIIEGERPQNVEVRFHVHPDVRVIQEEEEVILKASGSIWRFSQQGGRLKVEGDVYCGRMQPERSRQIVLVLPKERGSASGNGCIQTVSWHLEWLPG</sequence>
<evidence type="ECO:0000313" key="3">
    <source>
        <dbReference type="EMBL" id="QDH13456.2"/>
    </source>
</evidence>
<keyword evidence="4" id="KW-1185">Reference proteome</keyword>
<dbReference type="Gene3D" id="1.50.10.100">
    <property type="entry name" value="Chondroitin AC/alginate lyase"/>
    <property type="match status" value="1"/>
</dbReference>
<dbReference type="InterPro" id="IPR012480">
    <property type="entry name" value="Hepar_II_III_C"/>
</dbReference>
<dbReference type="InterPro" id="IPR008929">
    <property type="entry name" value="Chondroitin_lyas"/>
</dbReference>
<proteinExistence type="predicted"/>
<evidence type="ECO:0000259" key="2">
    <source>
        <dbReference type="Pfam" id="PF07940"/>
    </source>
</evidence>
<dbReference type="RefSeq" id="WP_149498251.1">
    <property type="nucleotide sequence ID" value="NZ_CP038231.1"/>
</dbReference>
<feature type="domain" description="Heparinase II/III-like C-terminal" evidence="2">
    <location>
        <begin position="288"/>
        <end position="504"/>
    </location>
</feature>
<dbReference type="EMBL" id="CP038231">
    <property type="protein sequence ID" value="QDH13456.2"/>
    <property type="molecule type" value="Genomic_DNA"/>
</dbReference>
<dbReference type="AlphaFoldDB" id="A0A4Y6UAH3"/>
<dbReference type="KEGG" id="swf:E3E12_03730"/>
<reference evidence="3 4" key="1">
    <citation type="submission" date="2019-03" db="EMBL/GenBank/DDBJ databases">
        <title>The complete genome sequence of Swingsia_sp. F3b2 LMG30590(T).</title>
        <authorList>
            <person name="Chua K.-O."/>
            <person name="Chan K.-G."/>
            <person name="See-Too W.-S."/>
        </authorList>
    </citation>
    <scope>NUCLEOTIDE SEQUENCE [LARGE SCALE GENOMIC DNA]</scope>
    <source>
        <strain evidence="3 4">F3b2</strain>
    </source>
</reference>
<organism evidence="3 4">
    <name type="scientific">Formicincola oecophyllae</name>
    <dbReference type="NCBI Taxonomy" id="2558361"/>
    <lineage>
        <taxon>Bacteria</taxon>
        <taxon>Pseudomonadati</taxon>
        <taxon>Pseudomonadota</taxon>
        <taxon>Alphaproteobacteria</taxon>
        <taxon>Acetobacterales</taxon>
        <taxon>Acetobacteraceae</taxon>
        <taxon>Formicincola</taxon>
    </lineage>
</organism>
<dbReference type="OrthoDB" id="9787373at2"/>